<proteinExistence type="predicted"/>
<dbReference type="Proteomes" id="UP000033615">
    <property type="component" value="Unassembled WGS sequence"/>
</dbReference>
<keyword evidence="4" id="KW-1185">Reference proteome</keyword>
<feature type="chain" id="PRO_5039076600" description="Lipoprotein" evidence="2">
    <location>
        <begin position="33"/>
        <end position="222"/>
    </location>
</feature>
<comment type="caution">
    <text evidence="3">The sequence shown here is derived from an EMBL/GenBank/DDBJ whole genome shotgun (WGS) entry which is preliminary data.</text>
</comment>
<feature type="signal peptide" evidence="2">
    <location>
        <begin position="1"/>
        <end position="32"/>
    </location>
</feature>
<dbReference type="RefSeq" id="WP_046086772.1">
    <property type="nucleotide sequence ID" value="NZ_LAKD02000049.1"/>
</dbReference>
<evidence type="ECO:0000256" key="1">
    <source>
        <dbReference type="SAM" id="MobiDB-lite"/>
    </source>
</evidence>
<feature type="compositionally biased region" description="Low complexity" evidence="1">
    <location>
        <begin position="41"/>
        <end position="85"/>
    </location>
</feature>
<dbReference type="OrthoDB" id="4220845at2"/>
<evidence type="ECO:0000313" key="4">
    <source>
        <dbReference type="Proteomes" id="UP000033615"/>
    </source>
</evidence>
<organism evidence="3 4">
    <name type="scientific">Streptomyces antioxidans</name>
    <dbReference type="NCBI Taxonomy" id="1507734"/>
    <lineage>
        <taxon>Bacteria</taxon>
        <taxon>Bacillati</taxon>
        <taxon>Actinomycetota</taxon>
        <taxon>Actinomycetes</taxon>
        <taxon>Kitasatosporales</taxon>
        <taxon>Streptomycetaceae</taxon>
        <taxon>Streptomyces</taxon>
    </lineage>
</organism>
<accession>A0A1V4D2S9</accession>
<evidence type="ECO:0000256" key="2">
    <source>
        <dbReference type="SAM" id="SignalP"/>
    </source>
</evidence>
<dbReference type="EMBL" id="LAKD02000049">
    <property type="protein sequence ID" value="OPF78118.1"/>
    <property type="molecule type" value="Genomic_DNA"/>
</dbReference>
<evidence type="ECO:0008006" key="5">
    <source>
        <dbReference type="Google" id="ProtNLM"/>
    </source>
</evidence>
<dbReference type="AlphaFoldDB" id="A0A1V4D2S9"/>
<evidence type="ECO:0000313" key="3">
    <source>
        <dbReference type="EMBL" id="OPF78118.1"/>
    </source>
</evidence>
<reference evidence="3" key="1">
    <citation type="submission" date="2016-12" db="EMBL/GenBank/DDBJ databases">
        <title>Genome sequence of Streptomyces antioxidans MUSC 164.</title>
        <authorList>
            <person name="Lee L.-H."/>
            <person name="Ser H.-L."/>
        </authorList>
    </citation>
    <scope>NUCLEOTIDE SEQUENCE [LARGE SCALE GENOMIC DNA]</scope>
    <source>
        <strain evidence="3">MUSC 164</strain>
    </source>
</reference>
<feature type="region of interest" description="Disordered" evidence="1">
    <location>
        <begin position="33"/>
        <end position="94"/>
    </location>
</feature>
<sequence length="222" mass="22679">MNSNTTVRTARRRTLRIAAAALVAAASFSLTACNDSDDTGSKPPASSAGSSSADTATGTKGSDAKTETGAGAKTDTKAGATDGAASPDRTETLVDGSTAKIHKLGDLHYRVQIVNDGDVLATLEANEHDAGLDANGMYVVVTSGGEVQSWMGGEHRAPGTFNLAGGWTAKVTKVGEARYRAQIIGNEGSVDGTLEANQHDDGLDANGVYIVLSTRGVISSHE</sequence>
<keyword evidence="2" id="KW-0732">Signal</keyword>
<protein>
    <recommendedName>
        <fullName evidence="5">Lipoprotein</fullName>
    </recommendedName>
</protein>
<gene>
    <name evidence="3" type="ORF">VT50_0219990</name>
</gene>
<name>A0A1V4D2S9_9ACTN</name>